<comment type="caution">
    <text evidence="3">The sequence shown here is derived from an EMBL/GenBank/DDBJ whole genome shotgun (WGS) entry which is preliminary data.</text>
</comment>
<name>A0AAN8G8W3_TRICO</name>
<evidence type="ECO:0000256" key="2">
    <source>
        <dbReference type="SAM" id="Phobius"/>
    </source>
</evidence>
<feature type="transmembrane region" description="Helical" evidence="2">
    <location>
        <begin position="12"/>
        <end position="30"/>
    </location>
</feature>
<feature type="region of interest" description="Disordered" evidence="1">
    <location>
        <begin position="41"/>
        <end position="90"/>
    </location>
</feature>
<dbReference type="Proteomes" id="UP001331761">
    <property type="component" value="Unassembled WGS sequence"/>
</dbReference>
<accession>A0AAN8G8W3</accession>
<feature type="compositionally biased region" description="Polar residues" evidence="1">
    <location>
        <begin position="156"/>
        <end position="166"/>
    </location>
</feature>
<dbReference type="AlphaFoldDB" id="A0AAN8G8W3"/>
<feature type="region of interest" description="Disordered" evidence="1">
    <location>
        <begin position="125"/>
        <end position="171"/>
    </location>
</feature>
<keyword evidence="2" id="KW-1133">Transmembrane helix</keyword>
<gene>
    <name evidence="3" type="ORF">GCK32_004577</name>
</gene>
<proteinExistence type="predicted"/>
<evidence type="ECO:0000313" key="4">
    <source>
        <dbReference type="Proteomes" id="UP001331761"/>
    </source>
</evidence>
<evidence type="ECO:0000313" key="3">
    <source>
        <dbReference type="EMBL" id="KAK5983683.1"/>
    </source>
</evidence>
<organism evidence="3 4">
    <name type="scientific">Trichostrongylus colubriformis</name>
    <name type="common">Black scour worm</name>
    <dbReference type="NCBI Taxonomy" id="6319"/>
    <lineage>
        <taxon>Eukaryota</taxon>
        <taxon>Metazoa</taxon>
        <taxon>Ecdysozoa</taxon>
        <taxon>Nematoda</taxon>
        <taxon>Chromadorea</taxon>
        <taxon>Rhabditida</taxon>
        <taxon>Rhabditina</taxon>
        <taxon>Rhabditomorpha</taxon>
        <taxon>Strongyloidea</taxon>
        <taxon>Trichostrongylidae</taxon>
        <taxon>Trichostrongylus</taxon>
    </lineage>
</organism>
<keyword evidence="4" id="KW-1185">Reference proteome</keyword>
<reference evidence="3 4" key="1">
    <citation type="submission" date="2019-10" db="EMBL/GenBank/DDBJ databases">
        <title>Assembly and Annotation for the nematode Trichostrongylus colubriformis.</title>
        <authorList>
            <person name="Martin J."/>
        </authorList>
    </citation>
    <scope>NUCLEOTIDE SEQUENCE [LARGE SCALE GENOMIC DNA]</scope>
    <source>
        <strain evidence="3">G859</strain>
        <tissue evidence="3">Whole worm</tissue>
    </source>
</reference>
<protein>
    <submittedName>
        <fullName evidence="3">Uncharacterized protein</fullName>
    </submittedName>
</protein>
<keyword evidence="2" id="KW-0812">Transmembrane</keyword>
<evidence type="ECO:0000256" key="1">
    <source>
        <dbReference type="SAM" id="MobiDB-lite"/>
    </source>
</evidence>
<feature type="compositionally biased region" description="Basic and acidic residues" evidence="1">
    <location>
        <begin position="64"/>
        <end position="80"/>
    </location>
</feature>
<dbReference type="EMBL" id="WIXE01003728">
    <property type="protein sequence ID" value="KAK5983683.1"/>
    <property type="molecule type" value="Genomic_DNA"/>
</dbReference>
<sequence length="197" mass="22190">MWPCIVSNRFSIHYLWLSALFTQFLIIICCKKAKPEKKVQAISAGNKDESSTSDVSKEPSSQAKEIKIDRTQNSKEKIGNRQEAAPSGGYDMKNVQKYLEITQSPIQKTDLRSVKDLKFQYNPKKPFGDVRSSPEMLEEQPTQTMNHGDDRELTLLTPQPSGTPVQAKSPLQPISLYDPLCSKPQVNVEKPIEQPKA</sequence>
<feature type="compositionally biased region" description="Polar residues" evidence="1">
    <location>
        <begin position="52"/>
        <end position="63"/>
    </location>
</feature>
<keyword evidence="2" id="KW-0472">Membrane</keyword>